<comment type="caution">
    <text evidence="2">The sequence shown here is derived from an EMBL/GenBank/DDBJ whole genome shotgun (WGS) entry which is preliminary data.</text>
</comment>
<evidence type="ECO:0000256" key="1">
    <source>
        <dbReference type="SAM" id="Phobius"/>
    </source>
</evidence>
<name>A0A841BSU7_9ACTN</name>
<organism evidence="2 3">
    <name type="scientific">Allocatelliglobosispora scoriae</name>
    <dbReference type="NCBI Taxonomy" id="643052"/>
    <lineage>
        <taxon>Bacteria</taxon>
        <taxon>Bacillati</taxon>
        <taxon>Actinomycetota</taxon>
        <taxon>Actinomycetes</taxon>
        <taxon>Micromonosporales</taxon>
        <taxon>Micromonosporaceae</taxon>
        <taxon>Allocatelliglobosispora</taxon>
    </lineage>
</organism>
<keyword evidence="3" id="KW-1185">Reference proteome</keyword>
<dbReference type="AlphaFoldDB" id="A0A841BSU7"/>
<sequence>MDEQQQWVRPESAADGDVLIELPLEPAPPVAKPRRRRVTTMTAVVVGSGVLAAGVTMGPTAMRMLAQKDAALTTPAAAAGLVRDDTAQAVSTAEDLRSVVAARFALDTTLGVIYNDPGSPTRTVLLVGGTAFLGSPADDLDSLFQLLDDTAGGVAGIHEVDAGSLGGVVKCGSADSADGAMSVCGWADHGSLALSLFPGRDVDDSAAVLRDLRTAIEHRS</sequence>
<proteinExistence type="predicted"/>
<dbReference type="EMBL" id="JACHMN010000002">
    <property type="protein sequence ID" value="MBB5869812.1"/>
    <property type="molecule type" value="Genomic_DNA"/>
</dbReference>
<keyword evidence="1" id="KW-0472">Membrane</keyword>
<gene>
    <name evidence="2" type="ORF">F4553_003191</name>
</gene>
<reference evidence="2 3" key="1">
    <citation type="submission" date="2020-08" db="EMBL/GenBank/DDBJ databases">
        <title>Sequencing the genomes of 1000 actinobacteria strains.</title>
        <authorList>
            <person name="Klenk H.-P."/>
        </authorList>
    </citation>
    <scope>NUCLEOTIDE SEQUENCE [LARGE SCALE GENOMIC DNA]</scope>
    <source>
        <strain evidence="2 3">DSM 45362</strain>
    </source>
</reference>
<dbReference type="RefSeq" id="WP_184836730.1">
    <property type="nucleotide sequence ID" value="NZ_JACHMN010000002.1"/>
</dbReference>
<keyword evidence="1" id="KW-0812">Transmembrane</keyword>
<keyword evidence="1" id="KW-1133">Transmembrane helix</keyword>
<evidence type="ECO:0000313" key="2">
    <source>
        <dbReference type="EMBL" id="MBB5869812.1"/>
    </source>
</evidence>
<accession>A0A841BSU7</accession>
<evidence type="ECO:0000313" key="3">
    <source>
        <dbReference type="Proteomes" id="UP000587527"/>
    </source>
</evidence>
<protein>
    <submittedName>
        <fullName evidence="2">Uncharacterized protein</fullName>
    </submittedName>
</protein>
<feature type="transmembrane region" description="Helical" evidence="1">
    <location>
        <begin position="38"/>
        <end position="58"/>
    </location>
</feature>
<dbReference type="Proteomes" id="UP000587527">
    <property type="component" value="Unassembled WGS sequence"/>
</dbReference>